<dbReference type="STRING" id="1314674.A0A0D7BMF3"/>
<sequence length="855" mass="95574">MAKAKNPTPAELYAQRKQREEQERRALMPPGLVNAGNTCFMNSVLQGLFATRLLSDLVYFNPIAPDVQAHFTTLLYARRSPLLTNGTKLAGEFKEEWVDTMPIGDIFINTMLRAWDAQRNQRRENQTPRNLLAALGRKYDQYLDFAQQDAHEFMRILLDAMRMEEFDVIKKRQPPQPTKKQRHKTSVEDDEEKLISLSDMLFGGKLTSILVCQKCKHVSQTYEDFNDLSLSIKPEDYARERRRDRLKNLAKRLGGVWPGNSQPQFIMEDVVPPRSSSAPPTTPHESPAHLHDSPLVPQDSNDDRHKSVEILSSPSEKHLEFVEPDKPQEKNGWGKIGRRLSMSLGGKGGRDRRSRSRERRVSRDVSSPPITEGEIVRSETPSIHVSQPPSDDQSAKPIPVSSPPASSRPSSMDRRSPKPPKPSRRENEYLRRVLADTHPASSNPFARMAHHAPSGSSEQSMWWKLSQLPSIEECLKMFTSVEVLDGDNRVGCRRCWKIANGLYTPPKRHDHDSESMGSRSRPSTPVKDEDNEIAVDDTDVESALDFPKSMSTPDLAYGHKGEGHSLVSLPTTIAGDPTPRSRHVSSGNPPIPTISTTAPPSPDDSSPPTTHPGSEDSHGSSKDTLLTAPDPNRNSSDVESDYDSDSSSSEEDVSDDEKPQPGKPHKRRPKPTIQRPAYKRYLIASPPPVLVVHLKRFQQLNKSSVVLSFSSGFKKIDDYVTFPETLDLTPFLAPRKADFVGKKKHGHRHQEKCSYRLYAVVVHSGTMLGGHYITYAALPTSPPGQVNADDGAQTPTVPSPQGETPTGEGGSGDKLKYDLEEQPRQWAYISDTVVRLTTLEEVLKAKAYICMYERV</sequence>
<evidence type="ECO:0000256" key="8">
    <source>
        <dbReference type="SAM" id="MobiDB-lite"/>
    </source>
</evidence>
<dbReference type="InterPro" id="IPR018200">
    <property type="entry name" value="USP_CS"/>
</dbReference>
<dbReference type="GO" id="GO:0016579">
    <property type="term" value="P:protein deubiquitination"/>
    <property type="evidence" value="ECO:0007669"/>
    <property type="project" value="InterPro"/>
</dbReference>
<dbReference type="GO" id="GO:0006508">
    <property type="term" value="P:proteolysis"/>
    <property type="evidence" value="ECO:0007669"/>
    <property type="project" value="UniProtKB-KW"/>
</dbReference>
<evidence type="ECO:0000256" key="3">
    <source>
        <dbReference type="ARBA" id="ARBA00022670"/>
    </source>
</evidence>
<feature type="compositionally biased region" description="Low complexity" evidence="8">
    <location>
        <begin position="395"/>
        <end position="410"/>
    </location>
</feature>
<dbReference type="PROSITE" id="PS00972">
    <property type="entry name" value="USP_1"/>
    <property type="match status" value="1"/>
</dbReference>
<gene>
    <name evidence="10" type="ORF">CYLTODRAFT_450880</name>
</gene>
<keyword evidence="5 7" id="KW-0378">Hydrolase</keyword>
<feature type="compositionally biased region" description="Polar residues" evidence="8">
    <location>
        <begin position="793"/>
        <end position="804"/>
    </location>
</feature>
<dbReference type="AlphaFoldDB" id="A0A0D7BMF3"/>
<dbReference type="GO" id="GO:0005634">
    <property type="term" value="C:nucleus"/>
    <property type="evidence" value="ECO:0007669"/>
    <property type="project" value="TreeGrafter"/>
</dbReference>
<evidence type="ECO:0000256" key="6">
    <source>
        <dbReference type="ARBA" id="ARBA00022807"/>
    </source>
</evidence>
<dbReference type="SUPFAM" id="SSF54001">
    <property type="entry name" value="Cysteine proteinases"/>
    <property type="match status" value="1"/>
</dbReference>
<evidence type="ECO:0000256" key="7">
    <source>
        <dbReference type="RuleBase" id="RU366025"/>
    </source>
</evidence>
<feature type="region of interest" description="Disordered" evidence="8">
    <location>
        <begin position="169"/>
        <end position="189"/>
    </location>
</feature>
<feature type="region of interest" description="Disordered" evidence="8">
    <location>
        <begin position="270"/>
        <end position="427"/>
    </location>
</feature>
<feature type="compositionally biased region" description="Acidic residues" evidence="8">
    <location>
        <begin position="529"/>
        <end position="542"/>
    </location>
</feature>
<evidence type="ECO:0000256" key="4">
    <source>
        <dbReference type="ARBA" id="ARBA00022786"/>
    </source>
</evidence>
<evidence type="ECO:0000256" key="2">
    <source>
        <dbReference type="ARBA" id="ARBA00009085"/>
    </source>
</evidence>
<dbReference type="PROSITE" id="PS50235">
    <property type="entry name" value="USP_3"/>
    <property type="match status" value="1"/>
</dbReference>
<organism evidence="10 11">
    <name type="scientific">Cylindrobasidium torrendii FP15055 ss-10</name>
    <dbReference type="NCBI Taxonomy" id="1314674"/>
    <lineage>
        <taxon>Eukaryota</taxon>
        <taxon>Fungi</taxon>
        <taxon>Dikarya</taxon>
        <taxon>Basidiomycota</taxon>
        <taxon>Agaricomycotina</taxon>
        <taxon>Agaricomycetes</taxon>
        <taxon>Agaricomycetidae</taxon>
        <taxon>Agaricales</taxon>
        <taxon>Marasmiineae</taxon>
        <taxon>Physalacriaceae</taxon>
        <taxon>Cylindrobasidium</taxon>
    </lineage>
</organism>
<keyword evidence="3 7" id="KW-0645">Protease</keyword>
<dbReference type="GO" id="GO:0004843">
    <property type="term" value="F:cysteine-type deubiquitinase activity"/>
    <property type="evidence" value="ECO:0007669"/>
    <property type="project" value="UniProtKB-UniRule"/>
</dbReference>
<dbReference type="GO" id="GO:0005829">
    <property type="term" value="C:cytosol"/>
    <property type="evidence" value="ECO:0007669"/>
    <property type="project" value="TreeGrafter"/>
</dbReference>
<feature type="domain" description="USP" evidence="9">
    <location>
        <begin position="30"/>
        <end position="855"/>
    </location>
</feature>
<feature type="compositionally biased region" description="Basic and acidic residues" evidence="8">
    <location>
        <begin position="315"/>
        <end position="329"/>
    </location>
</feature>
<feature type="compositionally biased region" description="Basic residues" evidence="8">
    <location>
        <begin position="350"/>
        <end position="360"/>
    </location>
</feature>
<dbReference type="Gene3D" id="3.90.70.10">
    <property type="entry name" value="Cysteine proteinases"/>
    <property type="match status" value="2"/>
</dbReference>
<comment type="similarity">
    <text evidence="2 7">Belongs to the peptidase C19 family.</text>
</comment>
<dbReference type="PANTHER" id="PTHR24006">
    <property type="entry name" value="UBIQUITIN CARBOXYL-TERMINAL HYDROLASE"/>
    <property type="match status" value="1"/>
</dbReference>
<dbReference type="EC" id="3.4.19.12" evidence="7"/>
<evidence type="ECO:0000256" key="5">
    <source>
        <dbReference type="ARBA" id="ARBA00022801"/>
    </source>
</evidence>
<dbReference type="Pfam" id="PF00443">
    <property type="entry name" value="UCH"/>
    <property type="match status" value="1"/>
</dbReference>
<feature type="compositionally biased region" description="Acidic residues" evidence="8">
    <location>
        <begin position="638"/>
        <end position="655"/>
    </location>
</feature>
<dbReference type="OrthoDB" id="420187at2759"/>
<evidence type="ECO:0000313" key="11">
    <source>
        <dbReference type="Proteomes" id="UP000054007"/>
    </source>
</evidence>
<dbReference type="EMBL" id="KN880455">
    <property type="protein sequence ID" value="KIY71385.1"/>
    <property type="molecule type" value="Genomic_DNA"/>
</dbReference>
<feature type="compositionally biased region" description="Low complexity" evidence="8">
    <location>
        <begin position="593"/>
        <end position="612"/>
    </location>
</feature>
<accession>A0A0D7BMF3</accession>
<dbReference type="Proteomes" id="UP000054007">
    <property type="component" value="Unassembled WGS sequence"/>
</dbReference>
<dbReference type="InterPro" id="IPR050164">
    <property type="entry name" value="Peptidase_C19"/>
</dbReference>
<feature type="region of interest" description="Disordered" evidence="8">
    <location>
        <begin position="1"/>
        <end position="23"/>
    </location>
</feature>
<proteinExistence type="inferred from homology"/>
<evidence type="ECO:0000256" key="1">
    <source>
        <dbReference type="ARBA" id="ARBA00000707"/>
    </source>
</evidence>
<evidence type="ECO:0000259" key="9">
    <source>
        <dbReference type="PROSITE" id="PS50235"/>
    </source>
</evidence>
<dbReference type="InterPro" id="IPR028889">
    <property type="entry name" value="USP"/>
</dbReference>
<name>A0A0D7BMF3_9AGAR</name>
<keyword evidence="4 7" id="KW-0833">Ubl conjugation pathway</keyword>
<dbReference type="InterPro" id="IPR001394">
    <property type="entry name" value="Peptidase_C19_UCH"/>
</dbReference>
<dbReference type="InterPro" id="IPR038765">
    <property type="entry name" value="Papain-like_cys_pep_sf"/>
</dbReference>
<keyword evidence="11" id="KW-1185">Reference proteome</keyword>
<comment type="catalytic activity">
    <reaction evidence="1 7">
        <text>Thiol-dependent hydrolysis of ester, thioester, amide, peptide and isopeptide bonds formed by the C-terminal Gly of ubiquitin (a 76-residue protein attached to proteins as an intracellular targeting signal).</text>
        <dbReference type="EC" id="3.4.19.12"/>
    </reaction>
</comment>
<feature type="region of interest" description="Disordered" evidence="8">
    <location>
        <begin position="783"/>
        <end position="815"/>
    </location>
</feature>
<keyword evidence="6 7" id="KW-0788">Thiol protease</keyword>
<feature type="region of interest" description="Disordered" evidence="8">
    <location>
        <begin position="503"/>
        <end position="678"/>
    </location>
</feature>
<feature type="compositionally biased region" description="Polar residues" evidence="8">
    <location>
        <begin position="379"/>
        <end position="392"/>
    </location>
</feature>
<evidence type="ECO:0000313" key="10">
    <source>
        <dbReference type="EMBL" id="KIY71385.1"/>
    </source>
</evidence>
<dbReference type="PANTHER" id="PTHR24006:SF888">
    <property type="entry name" value="UBIQUITIN CARBOXYL-TERMINAL HYDROLASE 30"/>
    <property type="match status" value="1"/>
</dbReference>
<protein>
    <recommendedName>
        <fullName evidence="7">Ubiquitin carboxyl-terminal hydrolase</fullName>
        <ecNumber evidence="7">3.4.19.12</ecNumber>
    </recommendedName>
</protein>
<reference evidence="10 11" key="1">
    <citation type="journal article" date="2015" name="Fungal Genet. Biol.">
        <title>Evolution of novel wood decay mechanisms in Agaricales revealed by the genome sequences of Fistulina hepatica and Cylindrobasidium torrendii.</title>
        <authorList>
            <person name="Floudas D."/>
            <person name="Held B.W."/>
            <person name="Riley R."/>
            <person name="Nagy L.G."/>
            <person name="Koehler G."/>
            <person name="Ransdell A.S."/>
            <person name="Younus H."/>
            <person name="Chow J."/>
            <person name="Chiniquy J."/>
            <person name="Lipzen A."/>
            <person name="Tritt A."/>
            <person name="Sun H."/>
            <person name="Haridas S."/>
            <person name="LaButti K."/>
            <person name="Ohm R.A."/>
            <person name="Kues U."/>
            <person name="Blanchette R.A."/>
            <person name="Grigoriev I.V."/>
            <person name="Minto R.E."/>
            <person name="Hibbett D.S."/>
        </authorList>
    </citation>
    <scope>NUCLEOTIDE SEQUENCE [LARGE SCALE GENOMIC DNA]</scope>
    <source>
        <strain evidence="10 11">FP15055 ss-10</strain>
    </source>
</reference>
<dbReference type="PROSITE" id="PS00973">
    <property type="entry name" value="USP_2"/>
    <property type="match status" value="1"/>
</dbReference>